<evidence type="ECO:0000259" key="9">
    <source>
        <dbReference type="PROSITE" id="PS50850"/>
    </source>
</evidence>
<keyword evidence="7 8" id="KW-0472">Membrane</keyword>
<evidence type="ECO:0000256" key="2">
    <source>
        <dbReference type="ARBA" id="ARBA00008335"/>
    </source>
</evidence>
<dbReference type="InterPro" id="IPR011701">
    <property type="entry name" value="MFS"/>
</dbReference>
<feature type="transmembrane region" description="Helical" evidence="8">
    <location>
        <begin position="239"/>
        <end position="258"/>
    </location>
</feature>
<dbReference type="EMBL" id="CP154858">
    <property type="protein sequence ID" value="XDT73600.1"/>
    <property type="molecule type" value="Genomic_DNA"/>
</dbReference>
<keyword evidence="6 8" id="KW-1133">Transmembrane helix</keyword>
<protein>
    <submittedName>
        <fullName evidence="10">MFS transporter</fullName>
    </submittedName>
</protein>
<dbReference type="GO" id="GO:0022857">
    <property type="term" value="F:transmembrane transporter activity"/>
    <property type="evidence" value="ECO:0007669"/>
    <property type="project" value="InterPro"/>
</dbReference>
<dbReference type="PANTHER" id="PTHR43271">
    <property type="entry name" value="BLL2771 PROTEIN"/>
    <property type="match status" value="1"/>
</dbReference>
<comment type="similarity">
    <text evidence="2">Belongs to the major facilitator superfamily.</text>
</comment>
<evidence type="ECO:0000256" key="8">
    <source>
        <dbReference type="SAM" id="Phobius"/>
    </source>
</evidence>
<evidence type="ECO:0000313" key="10">
    <source>
        <dbReference type="EMBL" id="XDT73600.1"/>
    </source>
</evidence>
<keyword evidence="3" id="KW-0813">Transport</keyword>
<dbReference type="GO" id="GO:0005886">
    <property type="term" value="C:plasma membrane"/>
    <property type="evidence" value="ECO:0007669"/>
    <property type="project" value="UniProtKB-SubCell"/>
</dbReference>
<dbReference type="InterPro" id="IPR036259">
    <property type="entry name" value="MFS_trans_sf"/>
</dbReference>
<dbReference type="Gene3D" id="1.20.1250.20">
    <property type="entry name" value="MFS general substrate transporter like domains"/>
    <property type="match status" value="1"/>
</dbReference>
<evidence type="ECO:0000256" key="5">
    <source>
        <dbReference type="ARBA" id="ARBA00022692"/>
    </source>
</evidence>
<name>A0AB39UZH4_9GAMM</name>
<feature type="transmembrane region" description="Helical" evidence="8">
    <location>
        <begin position="99"/>
        <end position="116"/>
    </location>
</feature>
<reference evidence="10" key="1">
    <citation type="submission" date="2024-05" db="EMBL/GenBank/DDBJ databases">
        <title>Genome sequencing of novel strain.</title>
        <authorList>
            <person name="Ganbat D."/>
            <person name="Ganbat S."/>
            <person name="Lee S.-J."/>
        </authorList>
    </citation>
    <scope>NUCLEOTIDE SEQUENCE</scope>
    <source>
        <strain evidence="10">SMD15-11</strain>
    </source>
</reference>
<dbReference type="AlphaFoldDB" id="A0AB39UZH4"/>
<evidence type="ECO:0000256" key="1">
    <source>
        <dbReference type="ARBA" id="ARBA00004651"/>
    </source>
</evidence>
<feature type="transmembrane region" description="Helical" evidence="8">
    <location>
        <begin position="38"/>
        <end position="57"/>
    </location>
</feature>
<sequence length="390" mass="42321">MQPFPLSVVMGAIAGYMALYAPQPLLPWLAARYDLSPAMPGLLVSIVLAGLAVAPLVLGRLTRALSPTLILRVVWLALALSCVWLALDLGWAGWVSGRILQALLLPVLFSVSMARVSALAPAALRPGWMATFVAATILGGFLGRAVMGAAFTLSDWRYFYVGLAALLVLLACNPRGLHDHCPAASQEVGFDLVSVRRMLSRPRQRYPLMAVMIAFFCFQAVLNVLPFRVREISPGSSELLIGLMYGGYALGLVASLVAPVSVRYPGLYRWRYTAGMLVYGCALTGLMVPSLGVIFLALALVCIAMFWVHSHAMADFTARIREARLSSAVYVSGYYVAGTVGSVAPGWVYAHSGWRMMLLVLLTILVLAAVTLGIWEWGRLRREDGRRHPV</sequence>
<dbReference type="PROSITE" id="PS50850">
    <property type="entry name" value="MFS"/>
    <property type="match status" value="1"/>
</dbReference>
<dbReference type="InterPro" id="IPR020846">
    <property type="entry name" value="MFS_dom"/>
</dbReference>
<keyword evidence="5 8" id="KW-0812">Transmembrane</keyword>
<comment type="subcellular location">
    <subcellularLocation>
        <location evidence="1">Cell membrane</location>
        <topology evidence="1">Multi-pass membrane protein</topology>
    </subcellularLocation>
</comment>
<feature type="transmembrane region" description="Helical" evidence="8">
    <location>
        <begin position="156"/>
        <end position="172"/>
    </location>
</feature>
<gene>
    <name evidence="10" type="ORF">AAIA72_06435</name>
</gene>
<feature type="transmembrane region" description="Helical" evidence="8">
    <location>
        <begin position="69"/>
        <end position="87"/>
    </location>
</feature>
<dbReference type="SUPFAM" id="SSF103473">
    <property type="entry name" value="MFS general substrate transporter"/>
    <property type="match status" value="1"/>
</dbReference>
<evidence type="ECO:0000256" key="3">
    <source>
        <dbReference type="ARBA" id="ARBA00022448"/>
    </source>
</evidence>
<organism evidence="10">
    <name type="scientific">Thermohahella caldifontis</name>
    <dbReference type="NCBI Taxonomy" id="3142973"/>
    <lineage>
        <taxon>Bacteria</taxon>
        <taxon>Pseudomonadati</taxon>
        <taxon>Pseudomonadota</taxon>
        <taxon>Gammaproteobacteria</taxon>
        <taxon>Oceanospirillales</taxon>
        <taxon>Hahellaceae</taxon>
        <taxon>Thermohahella</taxon>
    </lineage>
</organism>
<dbReference type="KEGG" id="tcd:AAIA72_06435"/>
<feature type="transmembrane region" description="Helical" evidence="8">
    <location>
        <begin position="328"/>
        <end position="350"/>
    </location>
</feature>
<feature type="transmembrane region" description="Helical" evidence="8">
    <location>
        <begin position="206"/>
        <end position="227"/>
    </location>
</feature>
<evidence type="ECO:0000256" key="4">
    <source>
        <dbReference type="ARBA" id="ARBA00022475"/>
    </source>
</evidence>
<dbReference type="Pfam" id="PF07690">
    <property type="entry name" value="MFS_1"/>
    <property type="match status" value="1"/>
</dbReference>
<dbReference type="PANTHER" id="PTHR43271:SF2">
    <property type="entry name" value="BLL2771 PROTEIN"/>
    <property type="match status" value="1"/>
</dbReference>
<proteinExistence type="inferred from homology"/>
<feature type="transmembrane region" description="Helical" evidence="8">
    <location>
        <begin position="270"/>
        <end position="288"/>
    </location>
</feature>
<accession>A0AB39UZH4</accession>
<feature type="transmembrane region" description="Helical" evidence="8">
    <location>
        <begin position="7"/>
        <end position="26"/>
    </location>
</feature>
<feature type="transmembrane region" description="Helical" evidence="8">
    <location>
        <begin position="128"/>
        <end position="150"/>
    </location>
</feature>
<keyword evidence="4" id="KW-1003">Cell membrane</keyword>
<dbReference type="RefSeq" id="WP_369602586.1">
    <property type="nucleotide sequence ID" value="NZ_CP154858.1"/>
</dbReference>
<feature type="domain" description="Major facilitator superfamily (MFS) profile" evidence="9">
    <location>
        <begin position="1"/>
        <end position="381"/>
    </location>
</feature>
<evidence type="ECO:0000256" key="7">
    <source>
        <dbReference type="ARBA" id="ARBA00023136"/>
    </source>
</evidence>
<evidence type="ECO:0000256" key="6">
    <source>
        <dbReference type="ARBA" id="ARBA00022989"/>
    </source>
</evidence>
<feature type="transmembrane region" description="Helical" evidence="8">
    <location>
        <begin position="356"/>
        <end position="377"/>
    </location>
</feature>